<feature type="region of interest" description="Disordered" evidence="7">
    <location>
        <begin position="964"/>
        <end position="1000"/>
    </location>
</feature>
<keyword evidence="5" id="KW-0802">TPR repeat</keyword>
<dbReference type="PANTHER" id="PTHR43289:SF34">
    <property type="entry name" value="SERINE_THREONINE-PROTEIN KINASE YBDM-RELATED"/>
    <property type="match status" value="1"/>
</dbReference>
<dbReference type="PROSITE" id="PS50011">
    <property type="entry name" value="PROTEIN_KINASE_DOM"/>
    <property type="match status" value="1"/>
</dbReference>
<dbReference type="PROSITE" id="PS50005">
    <property type="entry name" value="TPR"/>
    <property type="match status" value="1"/>
</dbReference>
<evidence type="ECO:0000259" key="8">
    <source>
        <dbReference type="PROSITE" id="PS50011"/>
    </source>
</evidence>
<keyword evidence="1" id="KW-0808">Transferase</keyword>
<dbReference type="GO" id="GO:0004674">
    <property type="term" value="F:protein serine/threonine kinase activity"/>
    <property type="evidence" value="ECO:0007669"/>
    <property type="project" value="TreeGrafter"/>
</dbReference>
<keyword evidence="4 6" id="KW-0067">ATP-binding</keyword>
<dbReference type="PROSITE" id="PS00108">
    <property type="entry name" value="PROTEIN_KINASE_ST"/>
    <property type="match status" value="1"/>
</dbReference>
<dbReference type="PANTHER" id="PTHR43289">
    <property type="entry name" value="MITOGEN-ACTIVATED PROTEIN KINASE KINASE KINASE 20-RELATED"/>
    <property type="match status" value="1"/>
</dbReference>
<dbReference type="SUPFAM" id="SSF48452">
    <property type="entry name" value="TPR-like"/>
    <property type="match status" value="1"/>
</dbReference>
<evidence type="ECO:0000256" key="4">
    <source>
        <dbReference type="ARBA" id="ARBA00022840"/>
    </source>
</evidence>
<keyword evidence="2 6" id="KW-0547">Nucleotide-binding</keyword>
<dbReference type="SMART" id="SM00220">
    <property type="entry name" value="S_TKc"/>
    <property type="match status" value="1"/>
</dbReference>
<evidence type="ECO:0000256" key="1">
    <source>
        <dbReference type="ARBA" id="ARBA00022679"/>
    </source>
</evidence>
<dbReference type="AlphaFoldDB" id="A0A5C1ABQ4"/>
<accession>A0A5C1ABQ4</accession>
<dbReference type="InterPro" id="IPR000719">
    <property type="entry name" value="Prot_kinase_dom"/>
</dbReference>
<dbReference type="InterPro" id="IPR011990">
    <property type="entry name" value="TPR-like_helical_dom_sf"/>
</dbReference>
<feature type="binding site" evidence="6">
    <location>
        <position position="231"/>
    </location>
    <ligand>
        <name>ATP</name>
        <dbReference type="ChEBI" id="CHEBI:30616"/>
    </ligand>
</feature>
<keyword evidence="10" id="KW-1185">Reference proteome</keyword>
<dbReference type="Gene3D" id="1.10.510.10">
    <property type="entry name" value="Transferase(Phosphotransferase) domain 1"/>
    <property type="match status" value="2"/>
</dbReference>
<keyword evidence="3" id="KW-0418">Kinase</keyword>
<protein>
    <submittedName>
        <fullName evidence="9">Tetratricopeptide repeat protein</fullName>
    </submittedName>
</protein>
<dbReference type="GO" id="GO:0005524">
    <property type="term" value="F:ATP binding"/>
    <property type="evidence" value="ECO:0007669"/>
    <property type="project" value="UniProtKB-UniRule"/>
</dbReference>
<dbReference type="InterPro" id="IPR008271">
    <property type="entry name" value="Ser/Thr_kinase_AS"/>
</dbReference>
<dbReference type="OrthoDB" id="6111975at2"/>
<dbReference type="Gene3D" id="1.25.40.10">
    <property type="entry name" value="Tetratricopeptide repeat domain"/>
    <property type="match status" value="1"/>
</dbReference>
<evidence type="ECO:0000256" key="3">
    <source>
        <dbReference type="ARBA" id="ARBA00022777"/>
    </source>
</evidence>
<dbReference type="InterPro" id="IPR017441">
    <property type="entry name" value="Protein_kinase_ATP_BS"/>
</dbReference>
<dbReference type="KEGG" id="lrs:PX52LOC_02376"/>
<dbReference type="InterPro" id="IPR019734">
    <property type="entry name" value="TPR_rpt"/>
</dbReference>
<evidence type="ECO:0000313" key="10">
    <source>
        <dbReference type="Proteomes" id="UP000324974"/>
    </source>
</evidence>
<evidence type="ECO:0000256" key="6">
    <source>
        <dbReference type="PROSITE-ProRule" id="PRU10141"/>
    </source>
</evidence>
<dbReference type="Pfam" id="PF00069">
    <property type="entry name" value="Pkinase"/>
    <property type="match status" value="1"/>
</dbReference>
<gene>
    <name evidence="9" type="ORF">PX52LOC_02376</name>
</gene>
<dbReference type="SMART" id="SM00028">
    <property type="entry name" value="TPR"/>
    <property type="match status" value="4"/>
</dbReference>
<dbReference type="PROSITE" id="PS00107">
    <property type="entry name" value="PROTEIN_KINASE_ATP"/>
    <property type="match status" value="1"/>
</dbReference>
<feature type="repeat" description="TPR" evidence="5">
    <location>
        <begin position="811"/>
        <end position="844"/>
    </location>
</feature>
<evidence type="ECO:0000256" key="2">
    <source>
        <dbReference type="ARBA" id="ARBA00022741"/>
    </source>
</evidence>
<reference evidence="10" key="1">
    <citation type="submission" date="2019-08" db="EMBL/GenBank/DDBJ databases">
        <title>Limnoglobus roseus gen. nov., sp. nov., a novel freshwater planctomycete with a giant genome from the family Gemmataceae.</title>
        <authorList>
            <person name="Kulichevskaya I.S."/>
            <person name="Naumoff D.G."/>
            <person name="Miroshnikov K."/>
            <person name="Ivanova A."/>
            <person name="Philippov D.A."/>
            <person name="Hakobyan A."/>
            <person name="Rijpstra I.C."/>
            <person name="Sinninghe Damste J.S."/>
            <person name="Liesack W."/>
            <person name="Dedysh S.N."/>
        </authorList>
    </citation>
    <scope>NUCLEOTIDE SEQUENCE [LARGE SCALE GENOMIC DNA]</scope>
    <source>
        <strain evidence="10">PX52</strain>
    </source>
</reference>
<dbReference type="CDD" id="cd14014">
    <property type="entry name" value="STKc_PknB_like"/>
    <property type="match status" value="1"/>
</dbReference>
<feature type="domain" description="Protein kinase" evidence="8">
    <location>
        <begin position="201"/>
        <end position="521"/>
    </location>
</feature>
<organism evidence="9 10">
    <name type="scientific">Limnoglobus roseus</name>
    <dbReference type="NCBI Taxonomy" id="2598579"/>
    <lineage>
        <taxon>Bacteria</taxon>
        <taxon>Pseudomonadati</taxon>
        <taxon>Planctomycetota</taxon>
        <taxon>Planctomycetia</taxon>
        <taxon>Gemmatales</taxon>
        <taxon>Gemmataceae</taxon>
        <taxon>Limnoglobus</taxon>
    </lineage>
</organism>
<dbReference type="InterPro" id="IPR011009">
    <property type="entry name" value="Kinase-like_dom_sf"/>
</dbReference>
<proteinExistence type="predicted"/>
<name>A0A5C1ABQ4_9BACT</name>
<feature type="region of interest" description="Disordered" evidence="7">
    <location>
        <begin position="117"/>
        <end position="137"/>
    </location>
</feature>
<evidence type="ECO:0000313" key="9">
    <source>
        <dbReference type="EMBL" id="QEL15456.1"/>
    </source>
</evidence>
<evidence type="ECO:0000256" key="5">
    <source>
        <dbReference type="PROSITE-ProRule" id="PRU00339"/>
    </source>
</evidence>
<dbReference type="SUPFAM" id="SSF56112">
    <property type="entry name" value="Protein kinase-like (PK-like)"/>
    <property type="match status" value="1"/>
</dbReference>
<feature type="compositionally biased region" description="Basic and acidic residues" evidence="7">
    <location>
        <begin position="121"/>
        <end position="130"/>
    </location>
</feature>
<feature type="region of interest" description="Disordered" evidence="7">
    <location>
        <begin position="149"/>
        <end position="188"/>
    </location>
</feature>
<evidence type="ECO:0000256" key="7">
    <source>
        <dbReference type="SAM" id="MobiDB-lite"/>
    </source>
</evidence>
<dbReference type="EMBL" id="CP042425">
    <property type="protein sequence ID" value="QEL15456.1"/>
    <property type="molecule type" value="Genomic_DNA"/>
</dbReference>
<dbReference type="Proteomes" id="UP000324974">
    <property type="component" value="Chromosome"/>
</dbReference>
<sequence>MTLPAHPDLGSDLLDAFEVQLRLDPTADLADFLLPPDHPHHLAELTELARLDMEYARGRGAPRPPEHYFAAFPALRENAIARAGLAFEDYRLRKCGGESVGPADYARRYGVDVTGWPVDSNADREPRDPFPGDSAVTPLPAARIEQLRTSVLNPGSSPRPPVENLPTVDGRKPGSLPPASGRAVGSPPSALPDLHTRFLGFDLIEELGRGAFGRVYLARQGDLAGRLVALKVARGLFAESQTLAQLQHTNIVPIYSAHEADGVQAVCMPYFGRCTLAHVLAEIRARGDLPTTGEELVDTVRLGQTVTRSDPRNGTHRPLAAPEIQVSPAGPEAGADGRPADSMWARLAALSYPDAVVWVVAHLAAGLAHAHDRGILHRDLKPANVLLTDDGVPMLLDFNIAEDTKVRGPLRRVVGGTLPYMAPEQLEAYARDEGGTDGRADVYALGIILFEMLTGSRPFADVLGETDTVVREMIEARRGGSPRVSAHNPMVSPAVASVVAKCLAADPADRYASARDLHEDLTRHLADLPLKHAPDDSARERFGKWRRRHPRLASATSVGVLALIVLAATAGGAFVVRERSRAFEARIALADSARDRTALQALLDDRNQTRESLDRGIELCRASLARYEISTDAENVPADWDRSRLIRYLPAEDRSNLRDEFGEVFYLMAKAAGRRAELTTDDGERAARLADAGRWNGLAAGYGADRIPRAVRAQRADLERLAGRPGEADRAAAEADRTPTASARDHYLLGYWHHHQGRHRQAAPELAAATAADPTNFSSWFVRGMNHLALEQNDLAAMCFTACVSHRPDFAPVWVNRGIALARLRKLDLALADYAEANRLVPDSADVQILRGGVLQARGKVRDAADAFTAALKCPDCPTRVYFYRAQCLRPTDPTAAAADEAEALKREPTDELSWTARAEAKLEAKDLRHLDPTARHDAIGIPGWWSGGRHSVRGRRVLARLDPRGGFGQGGVRHLPRRCSGGSDTRPSGPVPGCRADRW</sequence>